<dbReference type="Proteomes" id="UP000538666">
    <property type="component" value="Unassembled WGS sequence"/>
</dbReference>
<gene>
    <name evidence="1" type="ORF">HNQ77_005299</name>
</gene>
<evidence type="ECO:0000313" key="2">
    <source>
        <dbReference type="Proteomes" id="UP000538666"/>
    </source>
</evidence>
<comment type="caution">
    <text evidence="1">The sequence shown here is derived from an EMBL/GenBank/DDBJ whole genome shotgun (WGS) entry which is preliminary data.</text>
</comment>
<reference evidence="1 2" key="1">
    <citation type="submission" date="2020-08" db="EMBL/GenBank/DDBJ databases">
        <title>Genomic Encyclopedia of Type Strains, Phase IV (KMG-IV): sequencing the most valuable type-strain genomes for metagenomic binning, comparative biology and taxonomic classification.</title>
        <authorList>
            <person name="Goeker M."/>
        </authorList>
    </citation>
    <scope>NUCLEOTIDE SEQUENCE [LARGE SCALE GENOMIC DNA]</scope>
    <source>
        <strain evidence="1 2">DSM 103733</strain>
    </source>
</reference>
<keyword evidence="2" id="KW-1185">Reference proteome</keyword>
<dbReference type="AlphaFoldDB" id="A0A841K0K5"/>
<sequence length="86" mass="10405">MENPTIELLQKFIDELGRDLENVEKEIIINKYQTSDVHFRSIKEDHLRSLHDNYRNRITVVRYMLDELRWPKPEISERAVTSDHLL</sequence>
<accession>A0A841K0K5</accession>
<evidence type="ECO:0000313" key="1">
    <source>
        <dbReference type="EMBL" id="MBB6147303.1"/>
    </source>
</evidence>
<name>A0A841K0K5_9BACT</name>
<protein>
    <submittedName>
        <fullName evidence="1">Uncharacterized protein</fullName>
    </submittedName>
</protein>
<dbReference type="EMBL" id="JACHEK010000014">
    <property type="protein sequence ID" value="MBB6147303.1"/>
    <property type="molecule type" value="Genomic_DNA"/>
</dbReference>
<proteinExistence type="predicted"/>
<organism evidence="1 2">
    <name type="scientific">Silvibacterium bohemicum</name>
    <dbReference type="NCBI Taxonomy" id="1577686"/>
    <lineage>
        <taxon>Bacteria</taxon>
        <taxon>Pseudomonadati</taxon>
        <taxon>Acidobacteriota</taxon>
        <taxon>Terriglobia</taxon>
        <taxon>Terriglobales</taxon>
        <taxon>Acidobacteriaceae</taxon>
        <taxon>Silvibacterium</taxon>
    </lineage>
</organism>